<dbReference type="PANTHER" id="PTHR22838:SF0">
    <property type="entry name" value="WD REPEAT-CONTAINING PROTEIN 26"/>
    <property type="match status" value="1"/>
</dbReference>
<protein>
    <submittedName>
        <fullName evidence="4">Uncharacterized protein</fullName>
    </submittedName>
</protein>
<evidence type="ECO:0000256" key="2">
    <source>
        <dbReference type="ARBA" id="ARBA00022737"/>
    </source>
</evidence>
<dbReference type="InterPro" id="IPR019775">
    <property type="entry name" value="WD40_repeat_CS"/>
</dbReference>
<dbReference type="InterPro" id="IPR001680">
    <property type="entry name" value="WD40_rpt"/>
</dbReference>
<proteinExistence type="predicted"/>
<feature type="non-terminal residue" evidence="4">
    <location>
        <position position="221"/>
    </location>
</feature>
<reference evidence="4" key="1">
    <citation type="journal article" date="2020" name="Fungal Divers.">
        <title>Resolving the Mortierellaceae phylogeny through synthesis of multi-gene phylogenetics and phylogenomics.</title>
        <authorList>
            <person name="Vandepol N."/>
            <person name="Liber J."/>
            <person name="Desiro A."/>
            <person name="Na H."/>
            <person name="Kennedy M."/>
            <person name="Barry K."/>
            <person name="Grigoriev I.V."/>
            <person name="Miller A.N."/>
            <person name="O'Donnell K."/>
            <person name="Stajich J.E."/>
            <person name="Bonito G."/>
        </authorList>
    </citation>
    <scope>NUCLEOTIDE SEQUENCE</scope>
    <source>
        <strain evidence="4">KOD1015</strain>
    </source>
</reference>
<dbReference type="AlphaFoldDB" id="A0A9P6FK35"/>
<dbReference type="Proteomes" id="UP000780801">
    <property type="component" value="Unassembled WGS sequence"/>
</dbReference>
<comment type="caution">
    <text evidence="4">The sequence shown here is derived from an EMBL/GenBank/DDBJ whole genome shotgun (WGS) entry which is preliminary data.</text>
</comment>
<accession>A0A9P6FK35</accession>
<dbReference type="PROSITE" id="PS50082">
    <property type="entry name" value="WD_REPEATS_2"/>
    <property type="match status" value="1"/>
</dbReference>
<dbReference type="OrthoDB" id="972532at2759"/>
<dbReference type="PANTHER" id="PTHR22838">
    <property type="entry name" value="WD REPEAT PROTEIN 26-RELATED"/>
    <property type="match status" value="1"/>
</dbReference>
<organism evidence="4 5">
    <name type="scientific">Lunasporangiospora selenospora</name>
    <dbReference type="NCBI Taxonomy" id="979761"/>
    <lineage>
        <taxon>Eukaryota</taxon>
        <taxon>Fungi</taxon>
        <taxon>Fungi incertae sedis</taxon>
        <taxon>Mucoromycota</taxon>
        <taxon>Mortierellomycotina</taxon>
        <taxon>Mortierellomycetes</taxon>
        <taxon>Mortierellales</taxon>
        <taxon>Mortierellaceae</taxon>
        <taxon>Lunasporangiospora</taxon>
    </lineage>
</organism>
<sequence>SGKYVLTQRHTTASGPIDATAIGWLMDSERFVTCQNGGNICMWNIKGELLKEFPLLNGYAIRMAMIPGENAAVVVNSELEIEIVPFEGEEPPKLMDHLAERPSGVTLSYDASYLALAVKSDDDLCRPAQVVVYDFKARTFLRVLEADQHMNHDFVIMPAFCGPHGEMLCSGSENGKIHFWDVETGEVISMLDEHSKHSGWATFHPTLPGMMATCSDDNHIL</sequence>
<feature type="non-terminal residue" evidence="4">
    <location>
        <position position="1"/>
    </location>
</feature>
<dbReference type="InterPro" id="IPR051350">
    <property type="entry name" value="WD_repeat-ST_regulator"/>
</dbReference>
<feature type="repeat" description="WD" evidence="3">
    <location>
        <begin position="163"/>
        <end position="190"/>
    </location>
</feature>
<keyword evidence="1 3" id="KW-0853">WD repeat</keyword>
<dbReference type="Gene3D" id="2.130.10.10">
    <property type="entry name" value="YVTN repeat-like/Quinoprotein amine dehydrogenase"/>
    <property type="match status" value="1"/>
</dbReference>
<evidence type="ECO:0000313" key="5">
    <source>
        <dbReference type="Proteomes" id="UP000780801"/>
    </source>
</evidence>
<evidence type="ECO:0000256" key="3">
    <source>
        <dbReference type="PROSITE-ProRule" id="PRU00221"/>
    </source>
</evidence>
<evidence type="ECO:0000313" key="4">
    <source>
        <dbReference type="EMBL" id="KAF9572004.1"/>
    </source>
</evidence>
<keyword evidence="5" id="KW-1185">Reference proteome</keyword>
<dbReference type="PROSITE" id="PS00678">
    <property type="entry name" value="WD_REPEATS_1"/>
    <property type="match status" value="1"/>
</dbReference>
<dbReference type="InterPro" id="IPR015943">
    <property type="entry name" value="WD40/YVTN_repeat-like_dom_sf"/>
</dbReference>
<dbReference type="InterPro" id="IPR036322">
    <property type="entry name" value="WD40_repeat_dom_sf"/>
</dbReference>
<dbReference type="Pfam" id="PF00400">
    <property type="entry name" value="WD40"/>
    <property type="match status" value="1"/>
</dbReference>
<dbReference type="SUPFAM" id="SSF50978">
    <property type="entry name" value="WD40 repeat-like"/>
    <property type="match status" value="1"/>
</dbReference>
<gene>
    <name evidence="4" type="ORF">BGW38_008561</name>
</gene>
<keyword evidence="2" id="KW-0677">Repeat</keyword>
<name>A0A9P6FK35_9FUNG</name>
<dbReference type="EMBL" id="JAABOA010005937">
    <property type="protein sequence ID" value="KAF9572004.1"/>
    <property type="molecule type" value="Genomic_DNA"/>
</dbReference>
<evidence type="ECO:0000256" key="1">
    <source>
        <dbReference type="ARBA" id="ARBA00022574"/>
    </source>
</evidence>